<dbReference type="Proteomes" id="UP001222030">
    <property type="component" value="Unassembled WGS sequence"/>
</dbReference>
<accession>A0ABT5IN55</accession>
<evidence type="ECO:0000313" key="3">
    <source>
        <dbReference type="Proteomes" id="UP001222030"/>
    </source>
</evidence>
<comment type="similarity">
    <text evidence="1">Belongs to the short-chain dehydrogenases/reductases (SDR) family.</text>
</comment>
<evidence type="ECO:0000256" key="1">
    <source>
        <dbReference type="ARBA" id="ARBA00006484"/>
    </source>
</evidence>
<reference evidence="2 3" key="1">
    <citation type="submission" date="2023-01" db="EMBL/GenBank/DDBJ databases">
        <title>Novel species of the genus Vogesella isolated from rivers.</title>
        <authorList>
            <person name="Lu H."/>
        </authorList>
    </citation>
    <scope>NUCLEOTIDE SEQUENCE [LARGE SCALE GENOMIC DNA]</scope>
    <source>
        <strain evidence="2 3">LYT5W</strain>
    </source>
</reference>
<proteinExistence type="inferred from homology"/>
<protein>
    <submittedName>
        <fullName evidence="2">SDR family oxidoreductase</fullName>
    </submittedName>
</protein>
<dbReference type="SUPFAM" id="SSF51735">
    <property type="entry name" value="NAD(P)-binding Rossmann-fold domains"/>
    <property type="match status" value="1"/>
</dbReference>
<evidence type="ECO:0000313" key="2">
    <source>
        <dbReference type="EMBL" id="MDC7713646.1"/>
    </source>
</evidence>
<dbReference type="Pfam" id="PF13561">
    <property type="entry name" value="adh_short_C2"/>
    <property type="match status" value="1"/>
</dbReference>
<dbReference type="InterPro" id="IPR050259">
    <property type="entry name" value="SDR"/>
</dbReference>
<dbReference type="RefSeq" id="WP_272771290.1">
    <property type="nucleotide sequence ID" value="NZ_JAQQLE010000003.1"/>
</dbReference>
<dbReference type="InterPro" id="IPR002347">
    <property type="entry name" value="SDR_fam"/>
</dbReference>
<dbReference type="PANTHER" id="PTHR42879">
    <property type="entry name" value="3-OXOACYL-(ACYL-CARRIER-PROTEIN) REDUCTASE"/>
    <property type="match status" value="1"/>
</dbReference>
<comment type="caution">
    <text evidence="2">The sequence shown here is derived from an EMBL/GenBank/DDBJ whole genome shotgun (WGS) entry which is preliminary data.</text>
</comment>
<sequence>MTNETIKSGNDHRPVAVITAAGRGMGEAIARELHGRGYRLVLMSPSGSAQRLAAELGAVGMSGSVTEPQDLAALVQLAVNSYGRIDAVVTHTGHPPKGDLLEISDEDWLVGHDLMLLSVVRMARLVTPLMHQQGKGAWVNITTFAAHEPTLKFPLSCAYRAAVAAYTKLYADRYADNNIRMNALLPGYIDSLDHNPAICETIPMGRIGSVAEIAKTAAFLLSDDAGYITGQNIRVDGGLTRHV</sequence>
<dbReference type="PANTHER" id="PTHR42879:SF6">
    <property type="entry name" value="NADPH-DEPENDENT REDUCTASE BACG"/>
    <property type="match status" value="1"/>
</dbReference>
<keyword evidence="3" id="KW-1185">Reference proteome</keyword>
<dbReference type="InterPro" id="IPR036291">
    <property type="entry name" value="NAD(P)-bd_dom_sf"/>
</dbReference>
<name>A0ABT5IN55_9NEIS</name>
<dbReference type="Gene3D" id="3.40.50.720">
    <property type="entry name" value="NAD(P)-binding Rossmann-like Domain"/>
    <property type="match status" value="1"/>
</dbReference>
<gene>
    <name evidence="2" type="ORF">PQU96_05765</name>
</gene>
<dbReference type="EMBL" id="JAQQLE010000003">
    <property type="protein sequence ID" value="MDC7713646.1"/>
    <property type="molecule type" value="Genomic_DNA"/>
</dbReference>
<organism evidence="2 3">
    <name type="scientific">Vogesella margarita</name>
    <dbReference type="NCBI Taxonomy" id="2984199"/>
    <lineage>
        <taxon>Bacteria</taxon>
        <taxon>Pseudomonadati</taxon>
        <taxon>Pseudomonadota</taxon>
        <taxon>Betaproteobacteria</taxon>
        <taxon>Neisseriales</taxon>
        <taxon>Chromobacteriaceae</taxon>
        <taxon>Vogesella</taxon>
    </lineage>
</organism>
<dbReference type="PRINTS" id="PR00081">
    <property type="entry name" value="GDHRDH"/>
</dbReference>